<dbReference type="EMBL" id="CM009306">
    <property type="protein sequence ID" value="PNS95866.1"/>
    <property type="molecule type" value="Genomic_DNA"/>
</dbReference>
<proteinExistence type="predicted"/>
<evidence type="ECO:0000313" key="2">
    <source>
        <dbReference type="Proteomes" id="UP000006729"/>
    </source>
</evidence>
<name>A0A2K1X509_POPTR</name>
<organism evidence="1 2">
    <name type="scientific">Populus trichocarpa</name>
    <name type="common">Western balsam poplar</name>
    <name type="synonym">Populus balsamifera subsp. trichocarpa</name>
    <dbReference type="NCBI Taxonomy" id="3694"/>
    <lineage>
        <taxon>Eukaryota</taxon>
        <taxon>Viridiplantae</taxon>
        <taxon>Streptophyta</taxon>
        <taxon>Embryophyta</taxon>
        <taxon>Tracheophyta</taxon>
        <taxon>Spermatophyta</taxon>
        <taxon>Magnoliopsida</taxon>
        <taxon>eudicotyledons</taxon>
        <taxon>Gunneridae</taxon>
        <taxon>Pentapetalae</taxon>
        <taxon>rosids</taxon>
        <taxon>fabids</taxon>
        <taxon>Malpighiales</taxon>
        <taxon>Salicaceae</taxon>
        <taxon>Saliceae</taxon>
        <taxon>Populus</taxon>
    </lineage>
</organism>
<accession>A0A2K1X509</accession>
<gene>
    <name evidence="1" type="ORF">POPTR_017G083100</name>
</gene>
<sequence length="67" mass="7488">MPGSLLHPVAFKTLVLYRVVTTTRARDICFKILRELLSSAMLFWFSSLAGSFFCAKNEMVEKTLGGS</sequence>
<dbReference type="InParanoid" id="A0A2K1X509"/>
<evidence type="ECO:0000313" key="1">
    <source>
        <dbReference type="EMBL" id="PNS95866.1"/>
    </source>
</evidence>
<protein>
    <submittedName>
        <fullName evidence="1">Uncharacterized protein</fullName>
    </submittedName>
</protein>
<reference evidence="1 2" key="1">
    <citation type="journal article" date="2006" name="Science">
        <title>The genome of black cottonwood, Populus trichocarpa (Torr. &amp; Gray).</title>
        <authorList>
            <person name="Tuskan G.A."/>
            <person name="Difazio S."/>
            <person name="Jansson S."/>
            <person name="Bohlmann J."/>
            <person name="Grigoriev I."/>
            <person name="Hellsten U."/>
            <person name="Putnam N."/>
            <person name="Ralph S."/>
            <person name="Rombauts S."/>
            <person name="Salamov A."/>
            <person name="Schein J."/>
            <person name="Sterck L."/>
            <person name="Aerts A."/>
            <person name="Bhalerao R.R."/>
            <person name="Bhalerao R.P."/>
            <person name="Blaudez D."/>
            <person name="Boerjan W."/>
            <person name="Brun A."/>
            <person name="Brunner A."/>
            <person name="Busov V."/>
            <person name="Campbell M."/>
            <person name="Carlson J."/>
            <person name="Chalot M."/>
            <person name="Chapman J."/>
            <person name="Chen G.L."/>
            <person name="Cooper D."/>
            <person name="Coutinho P.M."/>
            <person name="Couturier J."/>
            <person name="Covert S."/>
            <person name="Cronk Q."/>
            <person name="Cunningham R."/>
            <person name="Davis J."/>
            <person name="Degroeve S."/>
            <person name="Dejardin A."/>
            <person name="Depamphilis C."/>
            <person name="Detter J."/>
            <person name="Dirks B."/>
            <person name="Dubchak I."/>
            <person name="Duplessis S."/>
            <person name="Ehlting J."/>
            <person name="Ellis B."/>
            <person name="Gendler K."/>
            <person name="Goodstein D."/>
            <person name="Gribskov M."/>
            <person name="Grimwood J."/>
            <person name="Groover A."/>
            <person name="Gunter L."/>
            <person name="Hamberger B."/>
            <person name="Heinze B."/>
            <person name="Helariutta Y."/>
            <person name="Henrissat B."/>
            <person name="Holligan D."/>
            <person name="Holt R."/>
            <person name="Huang W."/>
            <person name="Islam-Faridi N."/>
            <person name="Jones S."/>
            <person name="Jones-Rhoades M."/>
            <person name="Jorgensen R."/>
            <person name="Joshi C."/>
            <person name="Kangasjarvi J."/>
            <person name="Karlsson J."/>
            <person name="Kelleher C."/>
            <person name="Kirkpatrick R."/>
            <person name="Kirst M."/>
            <person name="Kohler A."/>
            <person name="Kalluri U."/>
            <person name="Larimer F."/>
            <person name="Leebens-Mack J."/>
            <person name="Leple J.C."/>
            <person name="Locascio P."/>
            <person name="Lou Y."/>
            <person name="Lucas S."/>
            <person name="Martin F."/>
            <person name="Montanini B."/>
            <person name="Napoli C."/>
            <person name="Nelson D.R."/>
            <person name="Nelson C."/>
            <person name="Nieminen K."/>
            <person name="Nilsson O."/>
            <person name="Pereda V."/>
            <person name="Peter G."/>
            <person name="Philippe R."/>
            <person name="Pilate G."/>
            <person name="Poliakov A."/>
            <person name="Razumovskaya J."/>
            <person name="Richardson P."/>
            <person name="Rinaldi C."/>
            <person name="Ritland K."/>
            <person name="Rouze P."/>
            <person name="Ryaboy D."/>
            <person name="Schmutz J."/>
            <person name="Schrader J."/>
            <person name="Segerman B."/>
            <person name="Shin H."/>
            <person name="Siddiqui A."/>
            <person name="Sterky F."/>
            <person name="Terry A."/>
            <person name="Tsai C.J."/>
            <person name="Uberbacher E."/>
            <person name="Unneberg P."/>
            <person name="Vahala J."/>
            <person name="Wall K."/>
            <person name="Wessler S."/>
            <person name="Yang G."/>
            <person name="Yin T."/>
            <person name="Douglas C."/>
            <person name="Marra M."/>
            <person name="Sandberg G."/>
            <person name="Van de Peer Y."/>
            <person name="Rokhsar D."/>
        </authorList>
    </citation>
    <scope>NUCLEOTIDE SEQUENCE [LARGE SCALE GENOMIC DNA]</scope>
    <source>
        <strain evidence="2">cv. Nisqually</strain>
    </source>
</reference>
<dbReference type="Proteomes" id="UP000006729">
    <property type="component" value="Chromosome 17"/>
</dbReference>
<dbReference type="AlphaFoldDB" id="A0A2K1X509"/>
<keyword evidence="2" id="KW-1185">Reference proteome</keyword>